<organism evidence="9 10">
    <name type="scientific">Austropuccinia psidii MF-1</name>
    <dbReference type="NCBI Taxonomy" id="1389203"/>
    <lineage>
        <taxon>Eukaryota</taxon>
        <taxon>Fungi</taxon>
        <taxon>Dikarya</taxon>
        <taxon>Basidiomycota</taxon>
        <taxon>Pucciniomycotina</taxon>
        <taxon>Pucciniomycetes</taxon>
        <taxon>Pucciniales</taxon>
        <taxon>Sphaerophragmiaceae</taxon>
        <taxon>Austropuccinia</taxon>
    </lineage>
</organism>
<dbReference type="GO" id="GO:0003964">
    <property type="term" value="F:RNA-directed DNA polymerase activity"/>
    <property type="evidence" value="ECO:0007669"/>
    <property type="project" value="UniProtKB-KW"/>
</dbReference>
<keyword evidence="1" id="KW-0808">Transferase</keyword>
<accession>A0A9Q3FBA5</accession>
<dbReference type="Gene3D" id="3.30.70.270">
    <property type="match status" value="2"/>
</dbReference>
<evidence type="ECO:0000313" key="10">
    <source>
        <dbReference type="Proteomes" id="UP000765509"/>
    </source>
</evidence>
<feature type="domain" description="Reverse transcriptase" evidence="7">
    <location>
        <begin position="1"/>
        <end position="82"/>
    </location>
</feature>
<protein>
    <recommendedName>
        <fullName evidence="11">Reverse transcriptase domain-containing protein</fullName>
    </recommendedName>
</protein>
<proteinExistence type="predicted"/>
<dbReference type="SUPFAM" id="SSF56672">
    <property type="entry name" value="DNA/RNA polymerases"/>
    <property type="match status" value="1"/>
</dbReference>
<dbReference type="InterPro" id="IPR043502">
    <property type="entry name" value="DNA/RNA_pol_sf"/>
</dbReference>
<evidence type="ECO:0000256" key="5">
    <source>
        <dbReference type="ARBA" id="ARBA00022801"/>
    </source>
</evidence>
<dbReference type="CDD" id="cd09274">
    <property type="entry name" value="RNase_HI_RT_Ty3"/>
    <property type="match status" value="1"/>
</dbReference>
<dbReference type="GO" id="GO:0004519">
    <property type="term" value="F:endonuclease activity"/>
    <property type="evidence" value="ECO:0007669"/>
    <property type="project" value="UniProtKB-KW"/>
</dbReference>
<keyword evidence="2" id="KW-0548">Nucleotidyltransferase</keyword>
<evidence type="ECO:0008006" key="11">
    <source>
        <dbReference type="Google" id="ProtNLM"/>
    </source>
</evidence>
<dbReference type="EMBL" id="AVOT02039822">
    <property type="protein sequence ID" value="MBW0534937.1"/>
    <property type="molecule type" value="Genomic_DNA"/>
</dbReference>
<keyword evidence="4" id="KW-0255">Endonuclease</keyword>
<keyword evidence="6" id="KW-0695">RNA-directed DNA polymerase</keyword>
<evidence type="ECO:0000259" key="7">
    <source>
        <dbReference type="Pfam" id="PF00078"/>
    </source>
</evidence>
<dbReference type="Proteomes" id="UP000765509">
    <property type="component" value="Unassembled WGS sequence"/>
</dbReference>
<sequence length="493" mass="56342">MPFGIKNEPSHYQRMLNTIFPTELSEGWLITYIDDNIICSKSLYLHLEIFARVLEKATGVTMKISLKKCSFGFEELKALGCIVSGLSLGIDKNKMAAVLLTLIPHNNKEMMSFLGFSRYYRQHLKEFAILAKSLYRICDQQTVFEMTQKRIKAYEKIRKALTEAPLLLIPDCNINFKFYIDACGDGLGAALNKVKIIDEKPTEGPVCYISRQIKPTEARYGASKIECLCLVWVLEKLHYYLDGSVFEVIADCNAIKSLLNMKTPNRGMLRWKKAIQEYRGNMTIVHKAGNINENADGLSRWALANTPDSPTYVPLEADPHISIEGIKITDIGTEFFEEVRESYKKNKNFYILTSLLDKDSKDTSLVNSLDGVWKNSYYEEISHLFDGIIYHRTRNSCVMELCSRLLINTILHECHDSIYSGHLSEDRTLEKVKTVHGGHLEEKKPLNIAIPVTDAKKKQEYRKEIWTDDSYSRSKIPLGSCSYGFGHSTFSKW</sequence>
<dbReference type="InterPro" id="IPR000477">
    <property type="entry name" value="RT_dom"/>
</dbReference>
<evidence type="ECO:0000259" key="8">
    <source>
        <dbReference type="Pfam" id="PF17917"/>
    </source>
</evidence>
<evidence type="ECO:0000256" key="3">
    <source>
        <dbReference type="ARBA" id="ARBA00022722"/>
    </source>
</evidence>
<dbReference type="InterPro" id="IPR050951">
    <property type="entry name" value="Retrovirus_Pol_polyprotein"/>
</dbReference>
<dbReference type="GO" id="GO:0016787">
    <property type="term" value="F:hydrolase activity"/>
    <property type="evidence" value="ECO:0007669"/>
    <property type="project" value="UniProtKB-KW"/>
</dbReference>
<comment type="caution">
    <text evidence="9">The sequence shown here is derived from an EMBL/GenBank/DDBJ whole genome shotgun (WGS) entry which is preliminary data.</text>
</comment>
<keyword evidence="3" id="KW-0540">Nuclease</keyword>
<evidence type="ECO:0000256" key="6">
    <source>
        <dbReference type="ARBA" id="ARBA00022918"/>
    </source>
</evidence>
<reference evidence="9" key="1">
    <citation type="submission" date="2021-03" db="EMBL/GenBank/DDBJ databases">
        <title>Draft genome sequence of rust myrtle Austropuccinia psidii MF-1, a brazilian biotype.</title>
        <authorList>
            <person name="Quecine M.C."/>
            <person name="Pachon D.M.R."/>
            <person name="Bonatelli M.L."/>
            <person name="Correr F.H."/>
            <person name="Franceschini L.M."/>
            <person name="Leite T.F."/>
            <person name="Margarido G.R.A."/>
            <person name="Almeida C.A."/>
            <person name="Ferrarezi J.A."/>
            <person name="Labate C.A."/>
        </authorList>
    </citation>
    <scope>NUCLEOTIDE SEQUENCE</scope>
    <source>
        <strain evidence="9">MF-1</strain>
    </source>
</reference>
<evidence type="ECO:0000313" key="9">
    <source>
        <dbReference type="EMBL" id="MBW0534937.1"/>
    </source>
</evidence>
<feature type="domain" description="Reverse transcriptase RNase H-like" evidence="8">
    <location>
        <begin position="174"/>
        <end position="278"/>
    </location>
</feature>
<dbReference type="AlphaFoldDB" id="A0A9Q3FBA5"/>
<keyword evidence="5" id="KW-0378">Hydrolase</keyword>
<evidence type="ECO:0000256" key="4">
    <source>
        <dbReference type="ARBA" id="ARBA00022759"/>
    </source>
</evidence>
<gene>
    <name evidence="9" type="ORF">O181_074652</name>
</gene>
<name>A0A9Q3FBA5_9BASI</name>
<dbReference type="InterPro" id="IPR041373">
    <property type="entry name" value="RT_RNaseH"/>
</dbReference>
<evidence type="ECO:0000256" key="1">
    <source>
        <dbReference type="ARBA" id="ARBA00022679"/>
    </source>
</evidence>
<dbReference type="PANTHER" id="PTHR37984">
    <property type="entry name" value="PROTEIN CBG26694"/>
    <property type="match status" value="1"/>
</dbReference>
<dbReference type="Pfam" id="PF17917">
    <property type="entry name" value="RT_RNaseH"/>
    <property type="match status" value="1"/>
</dbReference>
<dbReference type="InterPro" id="IPR043128">
    <property type="entry name" value="Rev_trsase/Diguanyl_cyclase"/>
</dbReference>
<dbReference type="Pfam" id="PF00078">
    <property type="entry name" value="RVT_1"/>
    <property type="match status" value="1"/>
</dbReference>
<keyword evidence="10" id="KW-1185">Reference proteome</keyword>
<dbReference type="PANTHER" id="PTHR37984:SF5">
    <property type="entry name" value="PROTEIN NYNRIN-LIKE"/>
    <property type="match status" value="1"/>
</dbReference>
<evidence type="ECO:0000256" key="2">
    <source>
        <dbReference type="ARBA" id="ARBA00022695"/>
    </source>
</evidence>